<accession>A0A267GM52</accession>
<evidence type="ECO:0000313" key="3">
    <source>
        <dbReference type="Proteomes" id="UP000215902"/>
    </source>
</evidence>
<proteinExistence type="predicted"/>
<organism evidence="2 3">
    <name type="scientific">Macrostomum lignano</name>
    <dbReference type="NCBI Taxonomy" id="282301"/>
    <lineage>
        <taxon>Eukaryota</taxon>
        <taxon>Metazoa</taxon>
        <taxon>Spiralia</taxon>
        <taxon>Lophotrochozoa</taxon>
        <taxon>Platyhelminthes</taxon>
        <taxon>Rhabditophora</taxon>
        <taxon>Macrostomorpha</taxon>
        <taxon>Macrostomida</taxon>
        <taxon>Macrostomidae</taxon>
        <taxon>Macrostomum</taxon>
    </lineage>
</organism>
<comment type="caution">
    <text evidence="2">The sequence shown here is derived from an EMBL/GenBank/DDBJ whole genome shotgun (WGS) entry which is preliminary data.</text>
</comment>
<gene>
    <name evidence="2" type="ORF">BOX15_Mlig007743g1</name>
</gene>
<evidence type="ECO:0000256" key="1">
    <source>
        <dbReference type="SAM" id="MobiDB-lite"/>
    </source>
</evidence>
<reference evidence="2 3" key="1">
    <citation type="submission" date="2017-06" db="EMBL/GenBank/DDBJ databases">
        <title>A platform for efficient transgenesis in Macrostomum lignano, a flatworm model organism for stem cell research.</title>
        <authorList>
            <person name="Berezikov E."/>
        </authorList>
    </citation>
    <scope>NUCLEOTIDE SEQUENCE [LARGE SCALE GENOMIC DNA]</scope>
    <source>
        <strain evidence="2">DV1</strain>
        <tissue evidence="2">Whole organism</tissue>
    </source>
</reference>
<dbReference type="EMBL" id="NIVC01000248">
    <property type="protein sequence ID" value="PAA87108.1"/>
    <property type="molecule type" value="Genomic_DNA"/>
</dbReference>
<evidence type="ECO:0000313" key="2">
    <source>
        <dbReference type="EMBL" id="PAA87108.1"/>
    </source>
</evidence>
<feature type="region of interest" description="Disordered" evidence="1">
    <location>
        <begin position="1"/>
        <end position="90"/>
    </location>
</feature>
<sequence length="296" mass="32095">MTSASIPSRRSLDVQLGPAAAGDPDDYNGTCESSSTAAAASVDELRAPTSRRTPRQSKMATTRVRWSRMAAPPGQPPAAPPPQLEPPPSLALLAAGSTSAASLCQLVDFGETRDLIRRQRETAKQLEEVQSIVSHLSLEQENSQDSRQQAADWATFRKQPNSQFKQYVFQSPGRVPALPAADSDEAAGVWQTQHQNWLQHPQHHRQQHQQASLQRSRTSLGAVAGRPLGAAGLRRSERGSLSRELTLASMAVAPGWQAGLWLQGCSTDGARDEPGSLYGQFAHRKSKGFRLSRGLH</sequence>
<protein>
    <submittedName>
        <fullName evidence="2">Uncharacterized protein</fullName>
    </submittedName>
</protein>
<keyword evidence="3" id="KW-1185">Reference proteome</keyword>
<dbReference type="AlphaFoldDB" id="A0A267GM52"/>
<dbReference type="Proteomes" id="UP000215902">
    <property type="component" value="Unassembled WGS sequence"/>
</dbReference>
<feature type="compositionally biased region" description="Pro residues" evidence="1">
    <location>
        <begin position="73"/>
        <end position="89"/>
    </location>
</feature>
<name>A0A267GM52_9PLAT</name>